<dbReference type="PANTHER" id="PTHR46621:SF1">
    <property type="entry name" value="SNRNA-ACTIVATING PROTEIN COMPLEX SUBUNIT 4"/>
    <property type="match status" value="1"/>
</dbReference>
<dbReference type="PANTHER" id="PTHR46621">
    <property type="entry name" value="SNRNA-ACTIVATING PROTEIN COMPLEX SUBUNIT 4"/>
    <property type="match status" value="1"/>
</dbReference>
<name>A0A8J5XTH2_DIALT</name>
<dbReference type="InterPro" id="IPR001005">
    <property type="entry name" value="SANT/Myb"/>
</dbReference>
<dbReference type="PROSITE" id="PS51294">
    <property type="entry name" value="HTH_MYB"/>
    <property type="match status" value="2"/>
</dbReference>
<accession>A0A8J5XTH2</accession>
<dbReference type="Proteomes" id="UP000751190">
    <property type="component" value="Unassembled WGS sequence"/>
</dbReference>
<gene>
    <name evidence="7" type="ORF">KFE25_006677</name>
</gene>
<dbReference type="OrthoDB" id="2143914at2759"/>
<dbReference type="SUPFAM" id="SSF46689">
    <property type="entry name" value="Homeodomain-like"/>
    <property type="match status" value="1"/>
</dbReference>
<sequence>MRAPRRLWTKEEDASLIDAVALHGSRSWDKIANLLPGRTASQCNARFLHYLHPDVIRKPFSPAEDMCILSSYVRIGAQWATIALDLPGRTNHAIKNRWQSLRTRILKGAHVGAPQRAADCLPGLECAPLVERARIFTPLSPPSSCELCFTSAPMSPDDASNDTKCSKATDTASGTFSAHFRGANSSSPSIVACSSAAELNEGLLGFDFFDADIDLFDALFADLNSLGRA</sequence>
<dbReference type="InterPro" id="IPR009057">
    <property type="entry name" value="Homeodomain-like_sf"/>
</dbReference>
<dbReference type="SMART" id="SM00717">
    <property type="entry name" value="SANT"/>
    <property type="match status" value="2"/>
</dbReference>
<dbReference type="GO" id="GO:0042795">
    <property type="term" value="P:snRNA transcription by RNA polymerase II"/>
    <property type="evidence" value="ECO:0007669"/>
    <property type="project" value="TreeGrafter"/>
</dbReference>
<keyword evidence="3" id="KW-0804">Transcription</keyword>
<reference evidence="7" key="1">
    <citation type="submission" date="2021-05" db="EMBL/GenBank/DDBJ databases">
        <title>The genome of the haptophyte Pavlova lutheri (Diacronema luteri, Pavlovales) - a model for lipid biosynthesis in eukaryotic algae.</title>
        <authorList>
            <person name="Hulatt C.J."/>
            <person name="Posewitz M.C."/>
        </authorList>
    </citation>
    <scope>NUCLEOTIDE SEQUENCE</scope>
    <source>
        <strain evidence="7">NIVA-4/92</strain>
    </source>
</reference>
<proteinExistence type="predicted"/>
<evidence type="ECO:0000256" key="4">
    <source>
        <dbReference type="ARBA" id="ARBA00023242"/>
    </source>
</evidence>
<dbReference type="OMA" id="SSCELCF"/>
<dbReference type="InterPro" id="IPR017930">
    <property type="entry name" value="Myb_dom"/>
</dbReference>
<dbReference type="Gene3D" id="1.10.10.60">
    <property type="entry name" value="Homeodomain-like"/>
    <property type="match status" value="2"/>
</dbReference>
<dbReference type="EMBL" id="JAGTXO010000005">
    <property type="protein sequence ID" value="KAG8467625.1"/>
    <property type="molecule type" value="Genomic_DNA"/>
</dbReference>
<keyword evidence="2" id="KW-0238">DNA-binding</keyword>
<keyword evidence="1" id="KW-0805">Transcription regulation</keyword>
<evidence type="ECO:0000259" key="6">
    <source>
        <dbReference type="PROSITE" id="PS51294"/>
    </source>
</evidence>
<feature type="domain" description="HTH myb-type" evidence="6">
    <location>
        <begin position="1"/>
        <end position="55"/>
    </location>
</feature>
<protein>
    <submittedName>
        <fullName evidence="7">Uncharacterized protein</fullName>
    </submittedName>
</protein>
<feature type="domain" description="Myb-like" evidence="5">
    <location>
        <begin position="52"/>
        <end position="102"/>
    </location>
</feature>
<evidence type="ECO:0000256" key="2">
    <source>
        <dbReference type="ARBA" id="ARBA00023125"/>
    </source>
</evidence>
<comment type="caution">
    <text evidence="7">The sequence shown here is derived from an EMBL/GenBank/DDBJ whole genome shotgun (WGS) entry which is preliminary data.</text>
</comment>
<feature type="domain" description="HTH myb-type" evidence="6">
    <location>
        <begin position="57"/>
        <end position="106"/>
    </location>
</feature>
<dbReference type="InterPro" id="IPR051575">
    <property type="entry name" value="Myb-like_DNA-bd"/>
</dbReference>
<dbReference type="AlphaFoldDB" id="A0A8J5XTH2"/>
<evidence type="ECO:0000313" key="8">
    <source>
        <dbReference type="Proteomes" id="UP000751190"/>
    </source>
</evidence>
<evidence type="ECO:0000259" key="5">
    <source>
        <dbReference type="PROSITE" id="PS50090"/>
    </source>
</evidence>
<keyword evidence="8" id="KW-1185">Reference proteome</keyword>
<dbReference type="GO" id="GO:0019185">
    <property type="term" value="C:snRNA-activating protein complex"/>
    <property type="evidence" value="ECO:0007669"/>
    <property type="project" value="TreeGrafter"/>
</dbReference>
<feature type="domain" description="Myb-like" evidence="5">
    <location>
        <begin position="1"/>
        <end position="51"/>
    </location>
</feature>
<dbReference type="GO" id="GO:0000978">
    <property type="term" value="F:RNA polymerase II cis-regulatory region sequence-specific DNA binding"/>
    <property type="evidence" value="ECO:0007669"/>
    <property type="project" value="TreeGrafter"/>
</dbReference>
<dbReference type="GO" id="GO:0001006">
    <property type="term" value="F:RNA polymerase III type 3 promoter sequence-specific DNA binding"/>
    <property type="evidence" value="ECO:0007669"/>
    <property type="project" value="TreeGrafter"/>
</dbReference>
<dbReference type="PROSITE" id="PS50090">
    <property type="entry name" value="MYB_LIKE"/>
    <property type="match status" value="2"/>
</dbReference>
<dbReference type="CDD" id="cd00167">
    <property type="entry name" value="SANT"/>
    <property type="match status" value="1"/>
</dbReference>
<organism evidence="7 8">
    <name type="scientific">Diacronema lutheri</name>
    <name type="common">Unicellular marine alga</name>
    <name type="synonym">Monochrysis lutheri</name>
    <dbReference type="NCBI Taxonomy" id="2081491"/>
    <lineage>
        <taxon>Eukaryota</taxon>
        <taxon>Haptista</taxon>
        <taxon>Haptophyta</taxon>
        <taxon>Pavlovophyceae</taxon>
        <taxon>Pavlovales</taxon>
        <taxon>Pavlovaceae</taxon>
        <taxon>Diacronema</taxon>
    </lineage>
</organism>
<dbReference type="Pfam" id="PF00249">
    <property type="entry name" value="Myb_DNA-binding"/>
    <property type="match status" value="2"/>
</dbReference>
<dbReference type="GO" id="GO:0042796">
    <property type="term" value="P:snRNA transcription by RNA polymerase III"/>
    <property type="evidence" value="ECO:0007669"/>
    <property type="project" value="TreeGrafter"/>
</dbReference>
<keyword evidence="4" id="KW-0539">Nucleus</keyword>
<evidence type="ECO:0000256" key="1">
    <source>
        <dbReference type="ARBA" id="ARBA00023015"/>
    </source>
</evidence>
<evidence type="ECO:0000256" key="3">
    <source>
        <dbReference type="ARBA" id="ARBA00023163"/>
    </source>
</evidence>
<evidence type="ECO:0000313" key="7">
    <source>
        <dbReference type="EMBL" id="KAG8467625.1"/>
    </source>
</evidence>